<dbReference type="Gene3D" id="3.40.30.10">
    <property type="entry name" value="Glutaredoxin"/>
    <property type="match status" value="1"/>
</dbReference>
<proteinExistence type="predicted"/>
<sequence>MKIFILSLVCLLFSCTEKNIKREILQLQSQKILIPTDSMLHQINGRDTILGNTFDKSIKLVVYSDSSICSSCALQALNKWDSFIQKANKSQGKLQLFFIFSPRKREVIQVKNMIATYALDYPVFIDTMKIFTKYNPHLPMHPMFHIFLLDEEDQVIVVGNPLKNKKLSAIYEKTINKKLSEIE</sequence>
<dbReference type="RefSeq" id="WP_147348754.1">
    <property type="nucleotide sequence ID" value="NZ_BAABYK010000001.1"/>
</dbReference>
<dbReference type="AlphaFoldDB" id="A0AAW5CBA9"/>
<dbReference type="EMBL" id="JAKNDN010000005">
    <property type="protein sequence ID" value="MCG4958891.1"/>
    <property type="molecule type" value="Genomic_DNA"/>
</dbReference>
<comment type="caution">
    <text evidence="1">The sequence shown here is derived from an EMBL/GenBank/DDBJ whole genome shotgun (WGS) entry which is preliminary data.</text>
</comment>
<reference evidence="1" key="1">
    <citation type="submission" date="2022-01" db="EMBL/GenBank/DDBJ databases">
        <title>Collection of gut derived symbiotic bacterial strains cultured from healthy donors.</title>
        <authorList>
            <person name="Lin H."/>
            <person name="Kohout C."/>
            <person name="Waligurski E."/>
            <person name="Pamer E.G."/>
        </authorList>
    </citation>
    <scope>NUCLEOTIDE SEQUENCE</scope>
    <source>
        <strain evidence="1">DFI.1.149</strain>
    </source>
</reference>
<accession>A0AAW5CBA9</accession>
<dbReference type="Proteomes" id="UP001199750">
    <property type="component" value="Unassembled WGS sequence"/>
</dbReference>
<evidence type="ECO:0008006" key="3">
    <source>
        <dbReference type="Google" id="ProtNLM"/>
    </source>
</evidence>
<dbReference type="PROSITE" id="PS51257">
    <property type="entry name" value="PROKAR_LIPOPROTEIN"/>
    <property type="match status" value="1"/>
</dbReference>
<gene>
    <name evidence="1" type="ORF">L0P03_03345</name>
</gene>
<protein>
    <recommendedName>
        <fullName evidence="3">Redoxin domain-containing protein</fullName>
    </recommendedName>
</protein>
<name>A0AAW5CBA9_9BACT</name>
<organism evidence="1 2">
    <name type="scientific">Odoribacter splanchnicus</name>
    <dbReference type="NCBI Taxonomy" id="28118"/>
    <lineage>
        <taxon>Bacteria</taxon>
        <taxon>Pseudomonadati</taxon>
        <taxon>Bacteroidota</taxon>
        <taxon>Bacteroidia</taxon>
        <taxon>Bacteroidales</taxon>
        <taxon>Odoribacteraceae</taxon>
        <taxon>Odoribacter</taxon>
    </lineage>
</organism>
<evidence type="ECO:0000313" key="2">
    <source>
        <dbReference type="Proteomes" id="UP001199750"/>
    </source>
</evidence>
<evidence type="ECO:0000313" key="1">
    <source>
        <dbReference type="EMBL" id="MCG4958891.1"/>
    </source>
</evidence>